<accession>A0A507C3G9</accession>
<dbReference type="GeneID" id="42005632"/>
<evidence type="ECO:0000313" key="3">
    <source>
        <dbReference type="Proteomes" id="UP000319731"/>
    </source>
</evidence>
<evidence type="ECO:0000259" key="1">
    <source>
        <dbReference type="PROSITE" id="PS51782"/>
    </source>
</evidence>
<dbReference type="CDD" id="cd00118">
    <property type="entry name" value="LysM"/>
    <property type="match status" value="1"/>
</dbReference>
<protein>
    <recommendedName>
        <fullName evidence="1">LysM domain-containing protein</fullName>
    </recommendedName>
</protein>
<dbReference type="PROSITE" id="PS51782">
    <property type="entry name" value="LYSM"/>
    <property type="match status" value="1"/>
</dbReference>
<dbReference type="PANTHER" id="PTHR20932">
    <property type="entry name" value="LYSM AND PUTATIVE PEPTIDOGLYCAN-BINDING DOMAIN-CONTAINING PROTEIN"/>
    <property type="match status" value="1"/>
</dbReference>
<dbReference type="RefSeq" id="XP_031023683.1">
    <property type="nucleotide sequence ID" value="XM_031170335.1"/>
</dbReference>
<dbReference type="InterPro" id="IPR045030">
    <property type="entry name" value="LYSM1-4"/>
</dbReference>
<sequence length="249" mass="27748">MLEDIPLTDFSDPLRIDASIPAADQALFSPTRFSARLIASMSTGLASRKSDMELTHSINPDDTVDSIAIKYGVQPSDLKRINKIYDPSHIILRSSVVIPKKSSSASTKPRLASSSALLTRLEDDVPAISETLESMDVAATLSTCRTYQQLESLKPLTLIDSPTCRVVFRPNINSLTELTIELTPLVHLLPPHEQKRQVERVREYIRNARDACEARQSKTTNWTFWSQKPVWVGLVKVADAETSSSWPPF</sequence>
<organism evidence="2 3">
    <name type="scientific">Synchytrium microbalum</name>
    <dbReference type="NCBI Taxonomy" id="1806994"/>
    <lineage>
        <taxon>Eukaryota</taxon>
        <taxon>Fungi</taxon>
        <taxon>Fungi incertae sedis</taxon>
        <taxon>Chytridiomycota</taxon>
        <taxon>Chytridiomycota incertae sedis</taxon>
        <taxon>Chytridiomycetes</taxon>
        <taxon>Synchytriales</taxon>
        <taxon>Synchytriaceae</taxon>
        <taxon>Synchytrium</taxon>
    </lineage>
</organism>
<dbReference type="OrthoDB" id="2161632at2759"/>
<dbReference type="InterPro" id="IPR018392">
    <property type="entry name" value="LysM"/>
</dbReference>
<dbReference type="AlphaFoldDB" id="A0A507C3G9"/>
<dbReference type="Proteomes" id="UP000319731">
    <property type="component" value="Unassembled WGS sequence"/>
</dbReference>
<evidence type="ECO:0000313" key="2">
    <source>
        <dbReference type="EMBL" id="TPX32496.1"/>
    </source>
</evidence>
<dbReference type="Gene3D" id="3.10.350.10">
    <property type="entry name" value="LysM domain"/>
    <property type="match status" value="1"/>
</dbReference>
<gene>
    <name evidence="2" type="ORF">SmJEL517_g04407</name>
</gene>
<keyword evidence="3" id="KW-1185">Reference proteome</keyword>
<comment type="caution">
    <text evidence="2">The sequence shown here is derived from an EMBL/GenBank/DDBJ whole genome shotgun (WGS) entry which is preliminary data.</text>
</comment>
<dbReference type="InterPro" id="IPR036779">
    <property type="entry name" value="LysM_dom_sf"/>
</dbReference>
<proteinExistence type="predicted"/>
<name>A0A507C3G9_9FUNG</name>
<dbReference type="PANTHER" id="PTHR20932:SF8">
    <property type="entry name" value="LD22649P"/>
    <property type="match status" value="1"/>
</dbReference>
<dbReference type="SUPFAM" id="SSF54106">
    <property type="entry name" value="LysM domain"/>
    <property type="match status" value="1"/>
</dbReference>
<feature type="domain" description="LysM" evidence="1">
    <location>
        <begin position="54"/>
        <end position="98"/>
    </location>
</feature>
<dbReference type="Pfam" id="PF01476">
    <property type="entry name" value="LysM"/>
    <property type="match status" value="1"/>
</dbReference>
<dbReference type="EMBL" id="QEAO01000029">
    <property type="protein sequence ID" value="TPX32496.1"/>
    <property type="molecule type" value="Genomic_DNA"/>
</dbReference>
<dbReference type="SMART" id="SM00257">
    <property type="entry name" value="LysM"/>
    <property type="match status" value="1"/>
</dbReference>
<reference evidence="2 3" key="1">
    <citation type="journal article" date="2019" name="Sci. Rep.">
        <title>Comparative genomics of chytrid fungi reveal insights into the obligate biotrophic and pathogenic lifestyle of Synchytrium endobioticum.</title>
        <authorList>
            <person name="van de Vossenberg B.T.L.H."/>
            <person name="Warris S."/>
            <person name="Nguyen H.D.T."/>
            <person name="van Gent-Pelzer M.P.E."/>
            <person name="Joly D.L."/>
            <person name="van de Geest H.C."/>
            <person name="Bonants P.J.M."/>
            <person name="Smith D.S."/>
            <person name="Levesque C.A."/>
            <person name="van der Lee T.A.J."/>
        </authorList>
    </citation>
    <scope>NUCLEOTIDE SEQUENCE [LARGE SCALE GENOMIC DNA]</scope>
    <source>
        <strain evidence="2 3">JEL517</strain>
    </source>
</reference>